<name>A0A919RKM9_9ACTN</name>
<dbReference type="Proteomes" id="UP000606172">
    <property type="component" value="Unassembled WGS sequence"/>
</dbReference>
<sequence>MKILVDGKSGQELARVPADSQRAQEEAVEKSAASAGVTPEDEVVGNCGSSWFYIMNAPGRDLYQWYTGFRLTGGEAYDFQWRVYIQDLVGGGYSRSWSDNGPQWPSATWSSPTVVDRSPINGTHLGYVRSGSHAILTSGAVCYSGGPSDSANVL</sequence>
<evidence type="ECO:0000256" key="1">
    <source>
        <dbReference type="SAM" id="MobiDB-lite"/>
    </source>
</evidence>
<protein>
    <submittedName>
        <fullName evidence="2">Uncharacterized protein</fullName>
    </submittedName>
</protein>
<accession>A0A919RKM9</accession>
<keyword evidence="3" id="KW-1185">Reference proteome</keyword>
<proteinExistence type="predicted"/>
<evidence type="ECO:0000313" key="3">
    <source>
        <dbReference type="Proteomes" id="UP000606172"/>
    </source>
</evidence>
<dbReference type="RefSeq" id="WP_204030629.1">
    <property type="nucleotide sequence ID" value="NZ_BOOW01000037.1"/>
</dbReference>
<evidence type="ECO:0000313" key="2">
    <source>
        <dbReference type="EMBL" id="GII95572.1"/>
    </source>
</evidence>
<reference evidence="2" key="1">
    <citation type="submission" date="2021-01" db="EMBL/GenBank/DDBJ databases">
        <title>Whole genome shotgun sequence of Sinosporangium siamense NBRC 109515.</title>
        <authorList>
            <person name="Komaki H."/>
            <person name="Tamura T."/>
        </authorList>
    </citation>
    <scope>NUCLEOTIDE SEQUENCE</scope>
    <source>
        <strain evidence="2">NBRC 109515</strain>
    </source>
</reference>
<organism evidence="2 3">
    <name type="scientific">Sinosporangium siamense</name>
    <dbReference type="NCBI Taxonomy" id="1367973"/>
    <lineage>
        <taxon>Bacteria</taxon>
        <taxon>Bacillati</taxon>
        <taxon>Actinomycetota</taxon>
        <taxon>Actinomycetes</taxon>
        <taxon>Streptosporangiales</taxon>
        <taxon>Streptosporangiaceae</taxon>
        <taxon>Sinosporangium</taxon>
    </lineage>
</organism>
<dbReference type="AlphaFoldDB" id="A0A919RKM9"/>
<dbReference type="EMBL" id="BOOW01000037">
    <property type="protein sequence ID" value="GII95572.1"/>
    <property type="molecule type" value="Genomic_DNA"/>
</dbReference>
<feature type="region of interest" description="Disordered" evidence="1">
    <location>
        <begin position="14"/>
        <end position="35"/>
    </location>
</feature>
<gene>
    <name evidence="2" type="ORF">Ssi02_58030</name>
</gene>
<comment type="caution">
    <text evidence="2">The sequence shown here is derived from an EMBL/GenBank/DDBJ whole genome shotgun (WGS) entry which is preliminary data.</text>
</comment>